<organism evidence="1 2">
    <name type="scientific">Arctium lappa</name>
    <name type="common">Greater burdock</name>
    <name type="synonym">Lappa major</name>
    <dbReference type="NCBI Taxonomy" id="4217"/>
    <lineage>
        <taxon>Eukaryota</taxon>
        <taxon>Viridiplantae</taxon>
        <taxon>Streptophyta</taxon>
        <taxon>Embryophyta</taxon>
        <taxon>Tracheophyta</taxon>
        <taxon>Spermatophyta</taxon>
        <taxon>Magnoliopsida</taxon>
        <taxon>eudicotyledons</taxon>
        <taxon>Gunneridae</taxon>
        <taxon>Pentapetalae</taxon>
        <taxon>asterids</taxon>
        <taxon>campanulids</taxon>
        <taxon>Asterales</taxon>
        <taxon>Asteraceae</taxon>
        <taxon>Carduoideae</taxon>
        <taxon>Cardueae</taxon>
        <taxon>Arctiinae</taxon>
        <taxon>Arctium</taxon>
    </lineage>
</organism>
<accession>A0ACB9BAY9</accession>
<evidence type="ECO:0000313" key="2">
    <source>
        <dbReference type="Proteomes" id="UP001055879"/>
    </source>
</evidence>
<reference evidence="2" key="1">
    <citation type="journal article" date="2022" name="Mol. Ecol. Resour.">
        <title>The genomes of chicory, endive, great burdock and yacon provide insights into Asteraceae palaeo-polyploidization history and plant inulin production.</title>
        <authorList>
            <person name="Fan W."/>
            <person name="Wang S."/>
            <person name="Wang H."/>
            <person name="Wang A."/>
            <person name="Jiang F."/>
            <person name="Liu H."/>
            <person name="Zhao H."/>
            <person name="Xu D."/>
            <person name="Zhang Y."/>
        </authorList>
    </citation>
    <scope>NUCLEOTIDE SEQUENCE [LARGE SCALE GENOMIC DNA]</scope>
    <source>
        <strain evidence="2">cv. Niubang</strain>
    </source>
</reference>
<evidence type="ECO:0000313" key="1">
    <source>
        <dbReference type="EMBL" id="KAI3719391.1"/>
    </source>
</evidence>
<dbReference type="EMBL" id="CM042052">
    <property type="protein sequence ID" value="KAI3719391.1"/>
    <property type="molecule type" value="Genomic_DNA"/>
</dbReference>
<sequence length="128" mass="14111">MISEVVGFTLTAYQSFLSEYSFIFLSLNYQGDNHVYEDVTELQKMLQKEITLRKEAEEEIHNLRNSQLLWTEGRQLIPPLTGLIDGDGSISAPCFCTDTRIFAGGDLHTADALTAAVVGSPPSDAKPT</sequence>
<dbReference type="Proteomes" id="UP001055879">
    <property type="component" value="Linkage Group LG06"/>
</dbReference>
<name>A0ACB9BAY9_ARCLA</name>
<comment type="caution">
    <text evidence="1">The sequence shown here is derived from an EMBL/GenBank/DDBJ whole genome shotgun (WGS) entry which is preliminary data.</text>
</comment>
<reference evidence="1 2" key="2">
    <citation type="journal article" date="2022" name="Mol. Ecol. Resour.">
        <title>The genomes of chicory, endive, great burdock and yacon provide insights into Asteraceae paleo-polyploidization history and plant inulin production.</title>
        <authorList>
            <person name="Fan W."/>
            <person name="Wang S."/>
            <person name="Wang H."/>
            <person name="Wang A."/>
            <person name="Jiang F."/>
            <person name="Liu H."/>
            <person name="Zhao H."/>
            <person name="Xu D."/>
            <person name="Zhang Y."/>
        </authorList>
    </citation>
    <scope>NUCLEOTIDE SEQUENCE [LARGE SCALE GENOMIC DNA]</scope>
    <source>
        <strain evidence="2">cv. Niubang</strain>
    </source>
</reference>
<protein>
    <submittedName>
        <fullName evidence="1">Uncharacterized protein</fullName>
    </submittedName>
</protein>
<proteinExistence type="predicted"/>
<keyword evidence="2" id="KW-1185">Reference proteome</keyword>
<gene>
    <name evidence="1" type="ORF">L6452_20288</name>
</gene>